<reference evidence="2 3" key="1">
    <citation type="submission" date="2020-08" db="EMBL/GenBank/DDBJ databases">
        <title>Genomic Encyclopedia of Type Strains, Phase IV (KMG-IV): sequencing the most valuable type-strain genomes for metagenomic binning, comparative biology and taxonomic classification.</title>
        <authorList>
            <person name="Goeker M."/>
        </authorList>
    </citation>
    <scope>NUCLEOTIDE SEQUENCE [LARGE SCALE GENOMIC DNA]</scope>
    <source>
        <strain evidence="2 3">DSM 101806</strain>
    </source>
</reference>
<evidence type="ECO:0000259" key="1">
    <source>
        <dbReference type="Pfam" id="PF13191"/>
    </source>
</evidence>
<dbReference type="RefSeq" id="WP_183999952.1">
    <property type="nucleotide sequence ID" value="NZ_JACIEH010000003.1"/>
</dbReference>
<feature type="domain" description="Orc1-like AAA ATPase" evidence="1">
    <location>
        <begin position="238"/>
        <end position="357"/>
    </location>
</feature>
<name>A0A7W6JYB1_9SPHN</name>
<dbReference type="EMBL" id="JACIEH010000003">
    <property type="protein sequence ID" value="MBB4100670.1"/>
    <property type="molecule type" value="Genomic_DNA"/>
</dbReference>
<dbReference type="InterPro" id="IPR027417">
    <property type="entry name" value="P-loop_NTPase"/>
</dbReference>
<dbReference type="Pfam" id="PF13365">
    <property type="entry name" value="Trypsin_2"/>
    <property type="match status" value="1"/>
</dbReference>
<keyword evidence="3" id="KW-1185">Reference proteome</keyword>
<organism evidence="2 3">
    <name type="scientific">Sphingomonas kyeonggiensis</name>
    <dbReference type="NCBI Taxonomy" id="1268553"/>
    <lineage>
        <taxon>Bacteria</taxon>
        <taxon>Pseudomonadati</taxon>
        <taxon>Pseudomonadota</taxon>
        <taxon>Alphaproteobacteria</taxon>
        <taxon>Sphingomonadales</taxon>
        <taxon>Sphingomonadaceae</taxon>
        <taxon>Sphingomonas</taxon>
    </lineage>
</organism>
<proteinExistence type="predicted"/>
<dbReference type="SUPFAM" id="SSF52540">
    <property type="entry name" value="P-loop containing nucleoside triphosphate hydrolases"/>
    <property type="match status" value="1"/>
</dbReference>
<dbReference type="SUPFAM" id="SSF50494">
    <property type="entry name" value="Trypsin-like serine proteases"/>
    <property type="match status" value="1"/>
</dbReference>
<evidence type="ECO:0000313" key="2">
    <source>
        <dbReference type="EMBL" id="MBB4100670.1"/>
    </source>
</evidence>
<dbReference type="InterPro" id="IPR043504">
    <property type="entry name" value="Peptidase_S1_PA_chymotrypsin"/>
</dbReference>
<comment type="caution">
    <text evidence="2">The sequence shown here is derived from an EMBL/GenBank/DDBJ whole genome shotgun (WGS) entry which is preliminary data.</text>
</comment>
<accession>A0A7W6JYB1</accession>
<sequence length="971" mass="107888">MKGAGDWVVEIVGKEDGSTKTLGSGAIVAADRIATVRHVLEGYPIEGARVMQYHDGSDPTEHVILERITETDERDAIAVLRVSPEFSPECIAPFHNSLTAKGKRVEFCGFPQQPMIAKVIHGEGFVADKAPMRRALQFWIQISTKNVRKGMSGGPVAYDGTLVGLICESAGLGEDPDQFDTCWAIDASRLLGEPFNLASVGPAAGEMDEVLKEELPLSLDDLLGPVDAPSPSVPVSNKFVGRKTLLERLAAFWASEGEGCDSVFTLHGLPGAGKSSVADRFLRELQEGAAALQPDLVIDYSFDDNELVEEFFDRIRKRLPAQFSELKPRPLIEQLLPLLDNHRILVILDALEWHQDHEGRITDPDLTFFIESFARVRRSKLLILSRRKVAPHVLGRDATVRRSDDELSSLSLEEARDLYGEIMGAVPPPAFVDLYEALGGLPQPLELLLVWLSKRAISSFDDALRIARHASSKHDPLEATTATLSRLASLLSPDERTAMMLVSQLSGEFSLRQMTEILAREDIDSRDGYFGGISANAVSVVLGRLEQFMFVKGSADASAYNSHKFIRRFFAQEFDKLGIDKRRRIHSRVAEFYSQKFTSPQSPASISEIDAGLDAVVHLCSADQYGTAFWFLDEKVQRGPTKEYVVTNRLGAASALRKVLRNFFVDGDFLGEPLVTEEKEQYRLFHYAGYCESVLGRPEVGKTMLRKAGRGLAAVDPGGAVEIFRSAAYCAIAAGALVEANEVLAEAEKCTAHALGREEHMKLLAQRAETAHMTTNVDWKPLLANAQAYAIEHFNGDLATVLPRGTQFVHLLARTGDREQALALLRQLMDRADENGWKDIAARCRSLLLILSDEEEERRAHAEVYREALGKVDRVDLVTEIFIRQARYHIALGQFEDARRVLEEEMHGQRLNGYPYLALDKRITLRAASHDVQNYAGETWENIASDCKACRYRWGLEDLARYKKDSRAGLI</sequence>
<gene>
    <name evidence="2" type="ORF">GGR46_004242</name>
</gene>
<evidence type="ECO:0000313" key="3">
    <source>
        <dbReference type="Proteomes" id="UP000557392"/>
    </source>
</evidence>
<dbReference type="InterPro" id="IPR009003">
    <property type="entry name" value="Peptidase_S1_PA"/>
</dbReference>
<dbReference type="Gene3D" id="3.40.50.300">
    <property type="entry name" value="P-loop containing nucleotide triphosphate hydrolases"/>
    <property type="match status" value="1"/>
</dbReference>
<dbReference type="Proteomes" id="UP000557392">
    <property type="component" value="Unassembled WGS sequence"/>
</dbReference>
<dbReference type="InterPro" id="IPR041664">
    <property type="entry name" value="AAA_16"/>
</dbReference>
<dbReference type="Gene3D" id="2.40.10.10">
    <property type="entry name" value="Trypsin-like serine proteases"/>
    <property type="match status" value="2"/>
</dbReference>
<dbReference type="Pfam" id="PF13191">
    <property type="entry name" value="AAA_16"/>
    <property type="match status" value="1"/>
</dbReference>
<dbReference type="AlphaFoldDB" id="A0A7W6JYB1"/>
<protein>
    <submittedName>
        <fullName evidence="2">Tetratricopeptide (TPR) repeat protein</fullName>
    </submittedName>
</protein>